<dbReference type="Proteomes" id="UP000467428">
    <property type="component" value="Chromosome"/>
</dbReference>
<dbReference type="PANTHER" id="PTHR34720">
    <property type="entry name" value="MICROCYSTIN DEPENDENT PROTEIN"/>
    <property type="match status" value="1"/>
</dbReference>
<feature type="compositionally biased region" description="Acidic residues" evidence="1">
    <location>
        <begin position="147"/>
        <end position="158"/>
    </location>
</feature>
<accession>A0A7I7S7R6</accession>
<feature type="region of interest" description="Disordered" evidence="1">
    <location>
        <begin position="1"/>
        <end position="38"/>
    </location>
</feature>
<dbReference type="Gene3D" id="2.60.40.2810">
    <property type="match status" value="3"/>
</dbReference>
<evidence type="ECO:0000313" key="3">
    <source>
        <dbReference type="Proteomes" id="UP000467428"/>
    </source>
</evidence>
<dbReference type="InterPro" id="IPR011050">
    <property type="entry name" value="Pectin_lyase_fold/virulence"/>
</dbReference>
<protein>
    <recommendedName>
        <fullName evidence="4">Tandem-95 repeat protein</fullName>
    </recommendedName>
</protein>
<name>A0A7I7S7R6_9MYCO</name>
<geneLocation type="plasmid" evidence="3">
    <name>pjcm18538 dna</name>
</geneLocation>
<dbReference type="Gene3D" id="2.60.40.3440">
    <property type="match status" value="5"/>
</dbReference>
<proteinExistence type="predicted"/>
<evidence type="ECO:0008006" key="4">
    <source>
        <dbReference type="Google" id="ProtNLM"/>
    </source>
</evidence>
<gene>
    <name evidence="2" type="ORF">MARA_55230</name>
</gene>
<dbReference type="KEGG" id="marz:MARA_55230"/>
<feature type="compositionally biased region" description="Low complexity" evidence="1">
    <location>
        <begin position="112"/>
        <end position="122"/>
    </location>
</feature>
<dbReference type="SUPFAM" id="SSF51126">
    <property type="entry name" value="Pectin lyase-like"/>
    <property type="match status" value="1"/>
</dbReference>
<dbReference type="RefSeq" id="WP_163923699.1">
    <property type="nucleotide sequence ID" value="NZ_AP022593.1"/>
</dbReference>
<evidence type="ECO:0000313" key="2">
    <source>
        <dbReference type="EMBL" id="BBY52055.1"/>
    </source>
</evidence>
<dbReference type="PANTHER" id="PTHR34720:SF9">
    <property type="entry name" value="BLR4714 PROTEIN"/>
    <property type="match status" value="1"/>
</dbReference>
<feature type="region of interest" description="Disordered" evidence="1">
    <location>
        <begin position="72"/>
        <end position="198"/>
    </location>
</feature>
<dbReference type="EMBL" id="AP022593">
    <property type="protein sequence ID" value="BBY52055.1"/>
    <property type="molecule type" value="Genomic_DNA"/>
</dbReference>
<keyword evidence="3" id="KW-1185">Reference proteome</keyword>
<organism evidence="2 3">
    <name type="scientific">Mycolicibacterium arabiense</name>
    <dbReference type="NCBI Taxonomy" id="1286181"/>
    <lineage>
        <taxon>Bacteria</taxon>
        <taxon>Bacillati</taxon>
        <taxon>Actinomycetota</taxon>
        <taxon>Actinomycetes</taxon>
        <taxon>Mycobacteriales</taxon>
        <taxon>Mycobacteriaceae</taxon>
        <taxon>Mycolicibacterium</taxon>
    </lineage>
</organism>
<feature type="compositionally biased region" description="Polar residues" evidence="1">
    <location>
        <begin position="123"/>
        <end position="139"/>
    </location>
</feature>
<feature type="compositionally biased region" description="Basic residues" evidence="1">
    <location>
        <begin position="13"/>
        <end position="25"/>
    </location>
</feature>
<dbReference type="AlphaFoldDB" id="A0A7I7S7R6"/>
<evidence type="ECO:0000256" key="1">
    <source>
        <dbReference type="SAM" id="MobiDB-lite"/>
    </source>
</evidence>
<reference evidence="2 3" key="1">
    <citation type="journal article" date="2019" name="Emerg. Microbes Infect.">
        <title>Comprehensive subspecies identification of 175 nontuberculous mycobacteria species based on 7547 genomic profiles.</title>
        <authorList>
            <person name="Matsumoto Y."/>
            <person name="Kinjo T."/>
            <person name="Motooka D."/>
            <person name="Nabeya D."/>
            <person name="Jung N."/>
            <person name="Uechi K."/>
            <person name="Horii T."/>
            <person name="Iida T."/>
            <person name="Fujita J."/>
            <person name="Nakamura S."/>
        </authorList>
    </citation>
    <scope>NUCLEOTIDE SEQUENCE [LARGE SCALE GENOMIC DNA]</scope>
    <source>
        <strain evidence="2 3">JCM 18538</strain>
    </source>
</reference>
<feature type="compositionally biased region" description="Basic and acidic residues" evidence="1">
    <location>
        <begin position="165"/>
        <end position="181"/>
    </location>
</feature>
<feature type="compositionally biased region" description="Low complexity" evidence="1">
    <location>
        <begin position="80"/>
        <end position="104"/>
    </location>
</feature>
<dbReference type="NCBIfam" id="NF012211">
    <property type="entry name" value="tand_rpt_95"/>
    <property type="match status" value="7"/>
</dbReference>
<dbReference type="Pfam" id="PF17963">
    <property type="entry name" value="Big_9"/>
    <property type="match status" value="8"/>
</dbReference>
<feature type="compositionally biased region" description="Low complexity" evidence="1">
    <location>
        <begin position="185"/>
        <end position="198"/>
    </location>
</feature>
<sequence length="1092" mass="112775">MHAAAKNRAVSTKARHRASGGRHRADRLTVAYPATTPDPMAGTYARYVGRIGALAVALGIGAAVATTSGAGLARADDGTSDSSESASQPSASDASSDGAPTSTDPTTAGDAPSSTPSESTTTDSGQPNVPDMNFSNSGGAHTAGAEPESDTEGDEVLETEPATDATEHSEPDPDERPKSDSNHSAPTPTTPHQATAHEAAPVVDHDPVPAIAEPADDTHVAQPVSATISTPEPVAATQPTPPVADKPPAVATLLAAAIAPFVLPGPATPAASPLLWAVLAWTRREADEATSAASPGVVNGAWNDLYSTLVDTPVTGNILANDTVVDGDSLVIVSHTEPTHGTVRLDDNGDFTYAPTSGYVGSDEFSYTVRDQSGTTYETSVSIAVLAPNLPPVALDDAYVVPSNGTLQEYVTANDGDPEDEGITVVDHTQPAHGTLTMNSSGVFSYTPAAGFSGTDSFDYTIVDHRQQSATATVTITVTKAPPVAIDDVRQTRPNVPIAIDVLANDSGAVTDTLSATLVAAPSSGTVELLNGRTFVYTPATNFVGSVTFTYSITAADGQTAVGTVTVNVVNQAPYAIDDDYVVPQDSTLTVTPDRGLLANDGDLDGDDIGVVSVGPPQHGTVTFTADGAFVYTPDEGYVGIDEFTYTIADGPQTQATGTITVQVTAVAPLVATDDVFTGDRDQPLQFDPTLNDFNPENTIAVVGIVTKPASGSVVVGADGVFTYTPSTGFVGTDQFVYQITDGTRTANATVTITIVVGNQAPIAQNDTITVPWGQQVLIDVLANDVDPDGDYVYVSDYGTPRNGDTGGARGGAIEYTPDADFVGTDSFTYTITDSAGNVSTATVTVTILPPNQAPVATDDAERTQINTPVTIDVLANDRDPDGDPLTLETYGSPDYGTVRVENGKLVYTPAPGWVGTDYLNYVISDPSGRQAYASVAITVTALPDDGGTPSELDKQYTVGKNKTITVSASLGLLSNTQYAEYGKARLYVKPSHGTVRINLDGSFTYTPKQGFVGEDSFEFSLDGGEFGDGATARIVVTPDGPGTEANYATTVAMDSDSAYGSCGSSWLLGQSGPGDLWPTCLFVEGGRRSDL</sequence>